<evidence type="ECO:0000313" key="2">
    <source>
        <dbReference type="Proteomes" id="UP000295830"/>
    </source>
</evidence>
<evidence type="ECO:0000313" key="1">
    <source>
        <dbReference type="EMBL" id="TDT36931.1"/>
    </source>
</evidence>
<dbReference type="EMBL" id="SOAX01000008">
    <property type="protein sequence ID" value="TDT36931.1"/>
    <property type="molecule type" value="Genomic_DNA"/>
</dbReference>
<dbReference type="AlphaFoldDB" id="A0A4R7JGK3"/>
<proteinExistence type="predicted"/>
<protein>
    <submittedName>
        <fullName evidence="1">Uncharacterized protein</fullName>
    </submittedName>
</protein>
<reference evidence="1 2" key="1">
    <citation type="submission" date="2019-03" db="EMBL/GenBank/DDBJ databases">
        <title>Genomic Encyclopedia of Type Strains, Phase IV (KMG-IV): sequencing the most valuable type-strain genomes for metagenomic binning, comparative biology and taxonomic classification.</title>
        <authorList>
            <person name="Goeker M."/>
        </authorList>
    </citation>
    <scope>NUCLEOTIDE SEQUENCE [LARGE SCALE GENOMIC DNA]</scope>
    <source>
        <strain evidence="1 2">DSM 15505</strain>
    </source>
</reference>
<accession>A0A4R7JGK3</accession>
<comment type="caution">
    <text evidence="1">The sequence shown here is derived from an EMBL/GenBank/DDBJ whole genome shotgun (WGS) entry which is preliminary data.</text>
</comment>
<organism evidence="1 2">
    <name type="scientific">Halospina denitrificans</name>
    <dbReference type="NCBI Taxonomy" id="332522"/>
    <lineage>
        <taxon>Bacteria</taxon>
        <taxon>Pseudomonadati</taxon>
        <taxon>Pseudomonadota</taxon>
        <taxon>Gammaproteobacteria</taxon>
        <taxon>Halospina</taxon>
    </lineage>
</organism>
<keyword evidence="2" id="KW-1185">Reference proteome</keyword>
<sequence length="210" mass="23469">MRFLAALLVLANLMLYLLVHRLPAVEPLERPEINLPRVTRIEMLDSERSAPQPEDKESRCFMIGGFLTWTGARNWLLLRGLPLSEHRIIRHGAVERSVLSVHGPARDRFPPMPSTESTALEPFSLLAEAEGALNREFLFSDSGSLALSSIYRIENKRGLTLESDRVSFYSYALVGDEGLREAWSQRFSGGYSGNLVPESCQGIAKQGQNP</sequence>
<name>A0A4R7JGK3_9GAMM</name>
<dbReference type="Proteomes" id="UP000295830">
    <property type="component" value="Unassembled WGS sequence"/>
</dbReference>
<gene>
    <name evidence="1" type="ORF">DES49_2875</name>
</gene>